<dbReference type="EMBL" id="JASCZI010090660">
    <property type="protein sequence ID" value="MED6144306.1"/>
    <property type="molecule type" value="Genomic_DNA"/>
</dbReference>
<organism evidence="1 2">
    <name type="scientific">Stylosanthes scabra</name>
    <dbReference type="NCBI Taxonomy" id="79078"/>
    <lineage>
        <taxon>Eukaryota</taxon>
        <taxon>Viridiplantae</taxon>
        <taxon>Streptophyta</taxon>
        <taxon>Embryophyta</taxon>
        <taxon>Tracheophyta</taxon>
        <taxon>Spermatophyta</taxon>
        <taxon>Magnoliopsida</taxon>
        <taxon>eudicotyledons</taxon>
        <taxon>Gunneridae</taxon>
        <taxon>Pentapetalae</taxon>
        <taxon>rosids</taxon>
        <taxon>fabids</taxon>
        <taxon>Fabales</taxon>
        <taxon>Fabaceae</taxon>
        <taxon>Papilionoideae</taxon>
        <taxon>50 kb inversion clade</taxon>
        <taxon>dalbergioids sensu lato</taxon>
        <taxon>Dalbergieae</taxon>
        <taxon>Pterocarpus clade</taxon>
        <taxon>Stylosanthes</taxon>
    </lineage>
</organism>
<reference evidence="1 2" key="1">
    <citation type="journal article" date="2023" name="Plants (Basel)">
        <title>Bridging the Gap: Combining Genomics and Transcriptomics Approaches to Understand Stylosanthes scabra, an Orphan Legume from the Brazilian Caatinga.</title>
        <authorList>
            <person name="Ferreira-Neto J.R.C."/>
            <person name="da Silva M.D."/>
            <person name="Binneck E."/>
            <person name="de Melo N.F."/>
            <person name="da Silva R.H."/>
            <person name="de Melo A.L.T.M."/>
            <person name="Pandolfi V."/>
            <person name="Bustamante F.O."/>
            <person name="Brasileiro-Vidal A.C."/>
            <person name="Benko-Iseppon A.M."/>
        </authorList>
    </citation>
    <scope>NUCLEOTIDE SEQUENCE [LARGE SCALE GENOMIC DNA]</scope>
    <source>
        <tissue evidence="1">Leaves</tissue>
    </source>
</reference>
<evidence type="ECO:0000313" key="1">
    <source>
        <dbReference type="EMBL" id="MED6144306.1"/>
    </source>
</evidence>
<evidence type="ECO:0000313" key="2">
    <source>
        <dbReference type="Proteomes" id="UP001341840"/>
    </source>
</evidence>
<dbReference type="Proteomes" id="UP001341840">
    <property type="component" value="Unassembled WGS sequence"/>
</dbReference>
<comment type="caution">
    <text evidence="1">The sequence shown here is derived from an EMBL/GenBank/DDBJ whole genome shotgun (WGS) entry which is preliminary data.</text>
</comment>
<keyword evidence="2" id="KW-1185">Reference proteome</keyword>
<accession>A0ABU6T6E5</accession>
<name>A0ABU6T6E5_9FABA</name>
<sequence>RRELSHSHSRETLGSATDAVVVFLTAVPSSSGRDPCLQPFQAFAQAASSSHRGTWVEISSYVASLGLLSSPGRCPSPASHRRSWSLSSVTHPHTLFQGRFALMLRLREKQKGEIVGSEELLNLVFSFKELWVADWSERKANES</sequence>
<feature type="non-terminal residue" evidence="1">
    <location>
        <position position="1"/>
    </location>
</feature>
<gene>
    <name evidence="1" type="ORF">PIB30_014654</name>
</gene>
<proteinExistence type="predicted"/>
<protein>
    <submittedName>
        <fullName evidence="1">Uncharacterized protein</fullName>
    </submittedName>
</protein>